<sequence>MFKTLDDLGVTIRRGQLCLIAAGPGTGKSALALNFALKSGVETLYFSADSDAYTQYVRAAASVTGWTTVNVEASIQQGQTETIDAALTRTQIRWNFDAAPDLNEIEEEMCAFAMIHGWPALCIIDNLTNVNAPEMGEGYAALDELCGFFHDLARRTESAILLLHHVTGTYNDGNSPIPLSGIKGQVGRVPELILTLHRGGTEFEGYHLRVSAVKNRGGRADPSGFTFAQLDWDPERMSISG</sequence>
<gene>
    <name evidence="2" type="ORF">GCM10020221_11460</name>
</gene>
<reference evidence="2 3" key="1">
    <citation type="journal article" date="2019" name="Int. J. Syst. Evol. Microbiol.">
        <title>The Global Catalogue of Microorganisms (GCM) 10K type strain sequencing project: providing services to taxonomists for standard genome sequencing and annotation.</title>
        <authorList>
            <consortium name="The Broad Institute Genomics Platform"/>
            <consortium name="The Broad Institute Genome Sequencing Center for Infectious Disease"/>
            <person name="Wu L."/>
            <person name="Ma J."/>
        </authorList>
    </citation>
    <scope>NUCLEOTIDE SEQUENCE [LARGE SCALE GENOMIC DNA]</scope>
    <source>
        <strain evidence="2 3">JCM 4087</strain>
    </source>
</reference>
<dbReference type="Pfam" id="PF06745">
    <property type="entry name" value="ATPase"/>
    <property type="match status" value="1"/>
</dbReference>
<proteinExistence type="predicted"/>
<evidence type="ECO:0000259" key="1">
    <source>
        <dbReference type="Pfam" id="PF06745"/>
    </source>
</evidence>
<dbReference type="Proteomes" id="UP001501102">
    <property type="component" value="Unassembled WGS sequence"/>
</dbReference>
<dbReference type="Gene3D" id="3.40.50.300">
    <property type="entry name" value="P-loop containing nucleotide triphosphate hydrolases"/>
    <property type="match status" value="1"/>
</dbReference>
<dbReference type="InterPro" id="IPR014774">
    <property type="entry name" value="KaiC-like_dom"/>
</dbReference>
<dbReference type="RefSeq" id="WP_344961204.1">
    <property type="nucleotide sequence ID" value="NZ_BAAAXZ010000041.1"/>
</dbReference>
<keyword evidence="3" id="KW-1185">Reference proteome</keyword>
<evidence type="ECO:0000313" key="3">
    <source>
        <dbReference type="Proteomes" id="UP001501102"/>
    </source>
</evidence>
<dbReference type="SUPFAM" id="SSF52540">
    <property type="entry name" value="P-loop containing nucleoside triphosphate hydrolases"/>
    <property type="match status" value="1"/>
</dbReference>
<feature type="domain" description="KaiC-like" evidence="1">
    <location>
        <begin position="5"/>
        <end position="153"/>
    </location>
</feature>
<accession>A0ABN3WI90</accession>
<name>A0ABN3WI90_STRTU</name>
<protein>
    <recommendedName>
        <fullName evidence="1">KaiC-like domain-containing protein</fullName>
    </recommendedName>
</protein>
<comment type="caution">
    <text evidence="2">The sequence shown here is derived from an EMBL/GenBank/DDBJ whole genome shotgun (WGS) entry which is preliminary data.</text>
</comment>
<evidence type="ECO:0000313" key="2">
    <source>
        <dbReference type="EMBL" id="GAA2917070.1"/>
    </source>
</evidence>
<dbReference type="InterPro" id="IPR027417">
    <property type="entry name" value="P-loop_NTPase"/>
</dbReference>
<organism evidence="2 3">
    <name type="scientific">Streptomyces thioluteus</name>
    <dbReference type="NCBI Taxonomy" id="66431"/>
    <lineage>
        <taxon>Bacteria</taxon>
        <taxon>Bacillati</taxon>
        <taxon>Actinomycetota</taxon>
        <taxon>Actinomycetes</taxon>
        <taxon>Kitasatosporales</taxon>
        <taxon>Streptomycetaceae</taxon>
        <taxon>Streptomyces</taxon>
    </lineage>
</organism>
<dbReference type="EMBL" id="BAAAXZ010000041">
    <property type="protein sequence ID" value="GAA2917070.1"/>
    <property type="molecule type" value="Genomic_DNA"/>
</dbReference>